<dbReference type="InterPro" id="IPR023753">
    <property type="entry name" value="FAD/NAD-binding_dom"/>
</dbReference>
<protein>
    <submittedName>
        <fullName evidence="7">3-phenylpropionate/trans-cinnamate dioxygenase ferredoxin reductase subunit</fullName>
    </submittedName>
</protein>
<dbReference type="PANTHER" id="PTHR43557">
    <property type="entry name" value="APOPTOSIS-INDUCING FACTOR 1"/>
    <property type="match status" value="1"/>
</dbReference>
<dbReference type="Gene3D" id="3.50.50.60">
    <property type="entry name" value="FAD/NAD(P)-binding domain"/>
    <property type="match status" value="2"/>
</dbReference>
<dbReference type="Pfam" id="PF14759">
    <property type="entry name" value="Reductase_C"/>
    <property type="match status" value="1"/>
</dbReference>
<dbReference type="SUPFAM" id="SSF51905">
    <property type="entry name" value="FAD/NAD(P)-binding domain"/>
    <property type="match status" value="2"/>
</dbReference>
<evidence type="ECO:0000256" key="2">
    <source>
        <dbReference type="ARBA" id="ARBA00022630"/>
    </source>
</evidence>
<organism evidence="7 8">
    <name type="scientific">Bauldia litoralis</name>
    <dbReference type="NCBI Taxonomy" id="665467"/>
    <lineage>
        <taxon>Bacteria</taxon>
        <taxon>Pseudomonadati</taxon>
        <taxon>Pseudomonadota</taxon>
        <taxon>Alphaproteobacteria</taxon>
        <taxon>Hyphomicrobiales</taxon>
        <taxon>Kaistiaceae</taxon>
        <taxon>Bauldia</taxon>
    </lineage>
</organism>
<dbReference type="SUPFAM" id="SSF55424">
    <property type="entry name" value="FAD/NAD-linked reductases, dimerisation (C-terminal) domain"/>
    <property type="match status" value="1"/>
</dbReference>
<dbReference type="Proteomes" id="UP000199071">
    <property type="component" value="Unassembled WGS sequence"/>
</dbReference>
<evidence type="ECO:0000259" key="5">
    <source>
        <dbReference type="Pfam" id="PF07992"/>
    </source>
</evidence>
<reference evidence="7 8" key="1">
    <citation type="submission" date="2016-10" db="EMBL/GenBank/DDBJ databases">
        <authorList>
            <person name="de Groot N.N."/>
        </authorList>
    </citation>
    <scope>NUCLEOTIDE SEQUENCE [LARGE SCALE GENOMIC DNA]</scope>
    <source>
        <strain evidence="7 8">ATCC 35022</strain>
    </source>
</reference>
<keyword evidence="2" id="KW-0285">Flavoprotein</keyword>
<dbReference type="GO" id="GO:0005737">
    <property type="term" value="C:cytoplasm"/>
    <property type="evidence" value="ECO:0007669"/>
    <property type="project" value="TreeGrafter"/>
</dbReference>
<evidence type="ECO:0000313" key="8">
    <source>
        <dbReference type="Proteomes" id="UP000199071"/>
    </source>
</evidence>
<keyword evidence="8" id="KW-1185">Reference proteome</keyword>
<evidence type="ECO:0000259" key="6">
    <source>
        <dbReference type="Pfam" id="PF14759"/>
    </source>
</evidence>
<dbReference type="InterPro" id="IPR050446">
    <property type="entry name" value="FAD-oxidoreductase/Apoptosis"/>
</dbReference>
<keyword evidence="4" id="KW-0560">Oxidoreductase</keyword>
<evidence type="ECO:0000256" key="3">
    <source>
        <dbReference type="ARBA" id="ARBA00022827"/>
    </source>
</evidence>
<dbReference type="InterPro" id="IPR028202">
    <property type="entry name" value="Reductase_C"/>
</dbReference>
<evidence type="ECO:0000256" key="1">
    <source>
        <dbReference type="ARBA" id="ARBA00001974"/>
    </source>
</evidence>
<keyword evidence="7" id="KW-0223">Dioxygenase</keyword>
<feature type="domain" description="FAD/NAD(P)-binding" evidence="5">
    <location>
        <begin position="6"/>
        <end position="302"/>
    </location>
</feature>
<dbReference type="PANTHER" id="PTHR43557:SF2">
    <property type="entry name" value="RIESKE DOMAIN-CONTAINING PROTEIN-RELATED"/>
    <property type="match status" value="1"/>
</dbReference>
<feature type="domain" description="Reductase C-terminal" evidence="6">
    <location>
        <begin position="321"/>
        <end position="404"/>
    </location>
</feature>
<gene>
    <name evidence="7" type="ORF">SAMN02982931_03802</name>
</gene>
<sequence length="411" mass="43602">MFEKGIIVVGGGHGGSQAAASLRAEGYEGGLTLVTAEPDIPYQRPPLSKAFLKEADHNLLPLRPEAFYEKNDITLMLETEATGIDRQAQTLGLSDGSALPFDRLVLAPGSRARMPGIEGIDLDGVLALRNAKDARAIRDRLYAANDVVVVGGGFIGLEIAATARLLGKTVTVLEAAERLMGRVVAPEISAHFLALHRGWGSDIRLATPVGRIVGDSGHVVSVETAAGDPIPADLAIIGIGVIPNVELGKSAGLTIDNGILVDDVMATSVPEIFALGDCATFDHWSLGRRIRLESVQNAVDQAKCAARAILGKPEPFREVPWFWSDQGDVKLQMVGLPFNATRSVTRGAPDSGIFSVFHFDGDRLVAIDSVNRAADHMVGRRLLGASQSPSPESCADESFDLKSLIARPPRG</sequence>
<dbReference type="GO" id="GO:0016651">
    <property type="term" value="F:oxidoreductase activity, acting on NAD(P)H"/>
    <property type="evidence" value="ECO:0007669"/>
    <property type="project" value="TreeGrafter"/>
</dbReference>
<keyword evidence="3" id="KW-0274">FAD</keyword>
<name>A0A1G6DUJ8_9HYPH</name>
<accession>A0A1G6DUJ8</accession>
<comment type="cofactor">
    <cofactor evidence="1">
        <name>FAD</name>
        <dbReference type="ChEBI" id="CHEBI:57692"/>
    </cofactor>
</comment>
<dbReference type="EMBL" id="FMXQ01000008">
    <property type="protein sequence ID" value="SDB48854.1"/>
    <property type="molecule type" value="Genomic_DNA"/>
</dbReference>
<dbReference type="PRINTS" id="PR00411">
    <property type="entry name" value="PNDRDTASEI"/>
</dbReference>
<dbReference type="InterPro" id="IPR036188">
    <property type="entry name" value="FAD/NAD-bd_sf"/>
</dbReference>
<evidence type="ECO:0000256" key="4">
    <source>
        <dbReference type="ARBA" id="ARBA00023002"/>
    </source>
</evidence>
<dbReference type="AlphaFoldDB" id="A0A1G6DUJ8"/>
<dbReference type="STRING" id="665467.SAMN02982931_03802"/>
<dbReference type="GO" id="GO:0051213">
    <property type="term" value="F:dioxygenase activity"/>
    <property type="evidence" value="ECO:0007669"/>
    <property type="project" value="UniProtKB-KW"/>
</dbReference>
<dbReference type="Pfam" id="PF07992">
    <property type="entry name" value="Pyr_redox_2"/>
    <property type="match status" value="1"/>
</dbReference>
<evidence type="ECO:0000313" key="7">
    <source>
        <dbReference type="EMBL" id="SDB48854.1"/>
    </source>
</evidence>
<dbReference type="PRINTS" id="PR00368">
    <property type="entry name" value="FADPNR"/>
</dbReference>
<dbReference type="InterPro" id="IPR016156">
    <property type="entry name" value="FAD/NAD-linked_Rdtase_dimer_sf"/>
</dbReference>
<proteinExistence type="predicted"/>
<dbReference type="Gene3D" id="3.30.390.30">
    <property type="match status" value="1"/>
</dbReference>